<evidence type="ECO:0000313" key="2">
    <source>
        <dbReference type="EMBL" id="EDL93754.1"/>
    </source>
</evidence>
<accession>A6JP82</accession>
<dbReference type="EMBL" id="CH473994">
    <property type="protein sequence ID" value="EDL93754.1"/>
    <property type="molecule type" value="Genomic_DNA"/>
</dbReference>
<organism evidence="2 3">
    <name type="scientific">Rattus norvegicus</name>
    <name type="common">Rat</name>
    <dbReference type="NCBI Taxonomy" id="10116"/>
    <lineage>
        <taxon>Eukaryota</taxon>
        <taxon>Metazoa</taxon>
        <taxon>Chordata</taxon>
        <taxon>Craniata</taxon>
        <taxon>Vertebrata</taxon>
        <taxon>Euteleostomi</taxon>
        <taxon>Mammalia</taxon>
        <taxon>Eutheria</taxon>
        <taxon>Euarchontoglires</taxon>
        <taxon>Glires</taxon>
        <taxon>Rodentia</taxon>
        <taxon>Myomorpha</taxon>
        <taxon>Muroidea</taxon>
        <taxon>Muridae</taxon>
        <taxon>Murinae</taxon>
        <taxon>Rattus</taxon>
    </lineage>
</organism>
<dbReference type="AlphaFoldDB" id="A6JP82"/>
<gene>
    <name evidence="2" type="ORF">rCG_57403</name>
</gene>
<dbReference type="Proteomes" id="UP000234681">
    <property type="component" value="Chromosome 1"/>
</dbReference>
<evidence type="ECO:0000256" key="1">
    <source>
        <dbReference type="SAM" id="MobiDB-lite"/>
    </source>
</evidence>
<evidence type="ECO:0000313" key="3">
    <source>
        <dbReference type="Proteomes" id="UP000234681"/>
    </source>
</evidence>
<name>A6JP82_RAT</name>
<reference evidence="3" key="1">
    <citation type="submission" date="2005-09" db="EMBL/GenBank/DDBJ databases">
        <authorList>
            <person name="Mural R.J."/>
            <person name="Li P.W."/>
            <person name="Adams M.D."/>
            <person name="Amanatides P.G."/>
            <person name="Baden-Tillson H."/>
            <person name="Barnstead M."/>
            <person name="Chin S.H."/>
            <person name="Dew I."/>
            <person name="Evans C.A."/>
            <person name="Ferriera S."/>
            <person name="Flanigan M."/>
            <person name="Fosler C."/>
            <person name="Glodek A."/>
            <person name="Gu Z."/>
            <person name="Holt R.A."/>
            <person name="Jennings D."/>
            <person name="Kraft C.L."/>
            <person name="Lu F."/>
            <person name="Nguyen T."/>
            <person name="Nusskern D.R."/>
            <person name="Pfannkoch C.M."/>
            <person name="Sitter C."/>
            <person name="Sutton G.G."/>
            <person name="Venter J.C."/>
            <person name="Wang Z."/>
            <person name="Woodage T."/>
            <person name="Zheng X.H."/>
            <person name="Zhong F."/>
        </authorList>
    </citation>
    <scope>NUCLEOTIDE SEQUENCE [LARGE SCALE GENOMIC DNA]</scope>
    <source>
        <strain>BN</strain>
        <strain evidence="3">Sprague-Dawley</strain>
    </source>
</reference>
<sequence>MKRFHEGITNDRPKKSNASEAYADHKPLFSTVHVALPKQSVSSCSH</sequence>
<feature type="region of interest" description="Disordered" evidence="1">
    <location>
        <begin position="1"/>
        <end position="22"/>
    </location>
</feature>
<feature type="compositionally biased region" description="Basic and acidic residues" evidence="1">
    <location>
        <begin position="1"/>
        <end position="14"/>
    </location>
</feature>
<proteinExistence type="predicted"/>
<protein>
    <submittedName>
        <fullName evidence="2">RCG57403</fullName>
    </submittedName>
</protein>